<dbReference type="KEGG" id="lpan:LPMP_270640"/>
<dbReference type="eggNOG" id="ENOG502RZ0T">
    <property type="taxonomic scope" value="Eukaryota"/>
</dbReference>
<accession>A0A088SCL1</accession>
<sequence length="167" mass="19537">MKVELTLQYLDEWMLRWRKFQTESDWQIENNRQWWRQANMVTAGAVMGSLVMYTSGAATLRRQFGAPHFFDVGVDAKIKEAICDTMTSRWRYTPQGYGRLMLVGLPTFFVFAIAEHIQERRRLRAYVNQNTVFGEQARRLVQSGKVEEYLAVDIKASLPQSQMQLYA</sequence>
<dbReference type="RefSeq" id="XP_010700153.1">
    <property type="nucleotide sequence ID" value="XM_010701851.1"/>
</dbReference>
<evidence type="ECO:0000256" key="1">
    <source>
        <dbReference type="SAM" id="Phobius"/>
    </source>
</evidence>
<dbReference type="VEuPathDB" id="TriTrypDB:LPMP_270640"/>
<dbReference type="AlphaFoldDB" id="A0A088SCL1"/>
<dbReference type="OrthoDB" id="268819at2759"/>
<dbReference type="EMBL" id="CP009396">
    <property type="protein sequence ID" value="AIN99446.1"/>
    <property type="molecule type" value="Genomic_DNA"/>
</dbReference>
<organism evidence="2 3">
    <name type="scientific">Leishmania panamensis</name>
    <dbReference type="NCBI Taxonomy" id="5679"/>
    <lineage>
        <taxon>Eukaryota</taxon>
        <taxon>Discoba</taxon>
        <taxon>Euglenozoa</taxon>
        <taxon>Kinetoplastea</taxon>
        <taxon>Metakinetoplastina</taxon>
        <taxon>Trypanosomatida</taxon>
        <taxon>Trypanosomatidae</taxon>
        <taxon>Leishmaniinae</taxon>
        <taxon>Leishmania</taxon>
        <taxon>Leishmania guyanensis species complex</taxon>
    </lineage>
</organism>
<dbReference type="VEuPathDB" id="TriTrypDB:LPAL13_270013200"/>
<protein>
    <recommendedName>
        <fullName evidence="4">Transmembrane protein</fullName>
    </recommendedName>
</protein>
<dbReference type="GeneID" id="22576240"/>
<dbReference type="Proteomes" id="UP000063063">
    <property type="component" value="Chromosome 27"/>
</dbReference>
<keyword evidence="3" id="KW-1185">Reference proteome</keyword>
<proteinExistence type="predicted"/>
<gene>
    <name evidence="2" type="ORF">LPMP_270640</name>
</gene>
<name>A0A088SCL1_LEIPA</name>
<keyword evidence="1" id="KW-0812">Transmembrane</keyword>
<feature type="transmembrane region" description="Helical" evidence="1">
    <location>
        <begin position="40"/>
        <end position="60"/>
    </location>
</feature>
<evidence type="ECO:0000313" key="2">
    <source>
        <dbReference type="EMBL" id="AIN99446.1"/>
    </source>
</evidence>
<feature type="transmembrane region" description="Helical" evidence="1">
    <location>
        <begin position="96"/>
        <end position="114"/>
    </location>
</feature>
<evidence type="ECO:0000313" key="3">
    <source>
        <dbReference type="Proteomes" id="UP000063063"/>
    </source>
</evidence>
<evidence type="ECO:0008006" key="4">
    <source>
        <dbReference type="Google" id="ProtNLM"/>
    </source>
</evidence>
<keyword evidence="1" id="KW-1133">Transmembrane helix</keyword>
<reference evidence="2 3" key="1">
    <citation type="journal article" date="2015" name="Sci. Rep.">
        <title>The genome of Leishmania panamensis: insights into genomics of the L. (Viannia) subgenus.</title>
        <authorList>
            <person name="Llanes A."/>
            <person name="Restrepo C.M."/>
            <person name="Vecchio G.D."/>
            <person name="Anguizola F.J."/>
            <person name="Lleonart R."/>
        </authorList>
    </citation>
    <scope>NUCLEOTIDE SEQUENCE [LARGE SCALE GENOMIC DNA]</scope>
    <source>
        <strain evidence="2 3">MHOM/PA/94/PSC-1</strain>
    </source>
</reference>
<keyword evidence="1" id="KW-0472">Membrane</keyword>